<accession>A0A7L4ZQT3</accession>
<organism evidence="1 2">
    <name type="scientific">Kordia antarctica</name>
    <dbReference type="NCBI Taxonomy" id="1218801"/>
    <lineage>
        <taxon>Bacteria</taxon>
        <taxon>Pseudomonadati</taxon>
        <taxon>Bacteroidota</taxon>
        <taxon>Flavobacteriia</taxon>
        <taxon>Flavobacteriales</taxon>
        <taxon>Flavobacteriaceae</taxon>
        <taxon>Kordia</taxon>
    </lineage>
</organism>
<dbReference type="KEGG" id="kan:IMCC3317_44890"/>
<sequence>MKFDKEFKEAISHLPSKEKDRLLLRLLKKDISLANRLYFELIDPRNTDEKRLDLIEQIERQIEDFSKYNSTPGHLMMEMRDISGKITEHVKVTKDKFAEISLNLLMLNEVLAIHNERILKVTQGKARKLCLYIIARAFKLLVLIRKMHEDLLLDFTPDLKKLGELISENDYLMRTAIQNGLDVNWLICEAIPENIEQIQKDLRSQGYLTSRTYLRTSNYKS</sequence>
<dbReference type="OrthoDB" id="1432119at2"/>
<dbReference type="EMBL" id="CP019288">
    <property type="protein sequence ID" value="QHI39088.1"/>
    <property type="molecule type" value="Genomic_DNA"/>
</dbReference>
<dbReference type="RefSeq" id="WP_160131594.1">
    <property type="nucleotide sequence ID" value="NZ_CP019288.1"/>
</dbReference>
<name>A0A7L4ZQT3_9FLAO</name>
<reference evidence="1 2" key="1">
    <citation type="journal article" date="2013" name="Int. J. Syst. Evol. Microbiol.">
        <title>Kordia antarctica sp. nov., isolated from Antarctic seawater.</title>
        <authorList>
            <person name="Baek K."/>
            <person name="Choi A."/>
            <person name="Kang I."/>
            <person name="Lee K."/>
            <person name="Cho J.C."/>
        </authorList>
    </citation>
    <scope>NUCLEOTIDE SEQUENCE [LARGE SCALE GENOMIC DNA]</scope>
    <source>
        <strain evidence="1 2">IMCC3317</strain>
    </source>
</reference>
<evidence type="ECO:0000313" key="1">
    <source>
        <dbReference type="EMBL" id="QHI39088.1"/>
    </source>
</evidence>
<gene>
    <name evidence="1" type="ORF">IMCC3317_44890</name>
</gene>
<dbReference type="Proteomes" id="UP000464657">
    <property type="component" value="Chromosome"/>
</dbReference>
<keyword evidence="2" id="KW-1185">Reference proteome</keyword>
<protein>
    <submittedName>
        <fullName evidence="1">Uncharacterized protein</fullName>
    </submittedName>
</protein>
<dbReference type="AlphaFoldDB" id="A0A7L4ZQT3"/>
<proteinExistence type="predicted"/>
<evidence type="ECO:0000313" key="2">
    <source>
        <dbReference type="Proteomes" id="UP000464657"/>
    </source>
</evidence>